<feature type="non-terminal residue" evidence="20">
    <location>
        <position position="453"/>
    </location>
</feature>
<dbReference type="EMBL" id="KL447899">
    <property type="protein sequence ID" value="KFO78462.1"/>
    <property type="molecule type" value="Genomic_DNA"/>
</dbReference>
<feature type="binding site" evidence="18">
    <location>
        <begin position="147"/>
        <end position="150"/>
    </location>
    <ligand>
        <name>NADP(+)</name>
        <dbReference type="ChEBI" id="CHEBI:58349"/>
    </ligand>
</feature>
<feature type="binding site" evidence="17">
    <location>
        <position position="11"/>
    </location>
    <ligand>
        <name>FAD</name>
        <dbReference type="ChEBI" id="CHEBI:57692"/>
    </ligand>
</feature>
<dbReference type="GO" id="GO:0016491">
    <property type="term" value="F:oxidoreductase activity"/>
    <property type="evidence" value="ECO:0007669"/>
    <property type="project" value="UniProtKB-KW"/>
</dbReference>
<feature type="binding site" evidence="18">
    <location>
        <position position="366"/>
    </location>
    <ligand>
        <name>NADP(+)</name>
        <dbReference type="ChEBI" id="CHEBI:58349"/>
    </ligand>
</feature>
<evidence type="ECO:0000256" key="9">
    <source>
        <dbReference type="ARBA" id="ARBA00022827"/>
    </source>
</evidence>
<evidence type="ECO:0000256" key="10">
    <source>
        <dbReference type="ARBA" id="ARBA00022857"/>
    </source>
</evidence>
<dbReference type="GO" id="GO:0008203">
    <property type="term" value="P:cholesterol metabolic process"/>
    <property type="evidence" value="ECO:0007669"/>
    <property type="project" value="UniProtKB-UniPathway"/>
</dbReference>
<evidence type="ECO:0000256" key="13">
    <source>
        <dbReference type="ARBA" id="ARBA00023002"/>
    </source>
</evidence>
<dbReference type="InterPro" id="IPR055275">
    <property type="entry name" value="Ferredox_Rdtase"/>
</dbReference>
<comment type="cofactor">
    <cofactor evidence="1 17">
        <name>FAD</name>
        <dbReference type="ChEBI" id="CHEBI:57692"/>
    </cofactor>
</comment>
<dbReference type="PIRSF" id="PIRSF000362">
    <property type="entry name" value="FNR"/>
    <property type="match status" value="1"/>
</dbReference>
<feature type="binding site" evidence="17">
    <location>
        <position position="40"/>
    </location>
    <ligand>
        <name>FAD</name>
        <dbReference type="ChEBI" id="CHEBI:57692"/>
    </ligand>
</feature>
<evidence type="ECO:0000256" key="6">
    <source>
        <dbReference type="ARBA" id="ARBA00016287"/>
    </source>
</evidence>
<dbReference type="Pfam" id="PF07992">
    <property type="entry name" value="Pyr_redox_2"/>
    <property type="match status" value="1"/>
</dbReference>
<feature type="binding site" evidence="17">
    <location>
        <position position="359"/>
    </location>
    <ligand>
        <name>FAD</name>
        <dbReference type="ChEBI" id="CHEBI:57692"/>
    </ligand>
</feature>
<comment type="subcellular location">
    <subcellularLocation>
        <location evidence="2">Mitochondrion</location>
    </subcellularLocation>
</comment>
<feature type="binding site" evidence="17">
    <location>
        <begin position="366"/>
        <end position="368"/>
    </location>
    <ligand>
        <name>FAD</name>
        <dbReference type="ChEBI" id="CHEBI:57692"/>
    </ligand>
</feature>
<dbReference type="PANTHER" id="PTHR48467">
    <property type="entry name" value="GLUTAMATE SYNTHASE 1 [NADH], CHLOROPLASTIC-LIKE"/>
    <property type="match status" value="1"/>
</dbReference>
<dbReference type="AlphaFoldDB" id="A0A091GWH8"/>
<name>A0A091GWH8_CUCCA</name>
<feature type="binding site" evidence="17">
    <location>
        <position position="32"/>
    </location>
    <ligand>
        <name>FAD</name>
        <dbReference type="ChEBI" id="CHEBI:57692"/>
    </ligand>
</feature>
<evidence type="ECO:0000256" key="1">
    <source>
        <dbReference type="ARBA" id="ARBA00001974"/>
    </source>
</evidence>
<feature type="domain" description="FAD/NAD(P)-binding" evidence="19">
    <location>
        <begin position="2"/>
        <end position="158"/>
    </location>
</feature>
<dbReference type="STRING" id="55661.A0A091GWH8"/>
<accession>A0A091GWH8</accession>
<keyword evidence="13" id="KW-0560">Oxidoreductase</keyword>
<evidence type="ECO:0000259" key="19">
    <source>
        <dbReference type="Pfam" id="PF07992"/>
    </source>
</evidence>
<keyword evidence="11" id="KW-0809">Transit peptide</keyword>
<evidence type="ECO:0000256" key="7">
    <source>
        <dbReference type="ARBA" id="ARBA00022448"/>
    </source>
</evidence>
<keyword evidence="7" id="KW-0813">Transport</keyword>
<feature type="binding site" evidence="17">
    <location>
        <position position="76"/>
    </location>
    <ligand>
        <name>FAD</name>
        <dbReference type="ChEBI" id="CHEBI:57692"/>
    </ligand>
</feature>
<dbReference type="FunFam" id="3.50.50.60:FF:000036">
    <property type="entry name" value="NADPH:adrenodoxin oxidoreductase, mitochondrial"/>
    <property type="match status" value="1"/>
</dbReference>
<evidence type="ECO:0000256" key="16">
    <source>
        <dbReference type="ARBA" id="ARBA00048933"/>
    </source>
</evidence>
<organism evidence="20 21">
    <name type="scientific">Cuculus canorus</name>
    <name type="common">Common cuckoo</name>
    <dbReference type="NCBI Taxonomy" id="55661"/>
    <lineage>
        <taxon>Eukaryota</taxon>
        <taxon>Metazoa</taxon>
        <taxon>Chordata</taxon>
        <taxon>Craniata</taxon>
        <taxon>Vertebrata</taxon>
        <taxon>Euteleostomi</taxon>
        <taxon>Archelosauria</taxon>
        <taxon>Archosauria</taxon>
        <taxon>Dinosauria</taxon>
        <taxon>Saurischia</taxon>
        <taxon>Theropoda</taxon>
        <taxon>Coelurosauria</taxon>
        <taxon>Aves</taxon>
        <taxon>Neognathae</taxon>
        <taxon>Neoaves</taxon>
        <taxon>Otidimorphae</taxon>
        <taxon>Cuculiformes</taxon>
        <taxon>Cuculidae</taxon>
        <taxon>Cuculus</taxon>
    </lineage>
</organism>
<evidence type="ECO:0000256" key="3">
    <source>
        <dbReference type="ARBA" id="ARBA00004731"/>
    </source>
</evidence>
<evidence type="ECO:0000256" key="14">
    <source>
        <dbReference type="ARBA" id="ARBA00023128"/>
    </source>
</evidence>
<keyword evidence="21" id="KW-1185">Reference proteome</keyword>
<keyword evidence="14" id="KW-0496">Mitochondrion</keyword>
<keyword evidence="9 17" id="KW-0274">FAD</keyword>
<sequence length="453" mass="48628">PRICVVGSGPAGFYTAQHILKHHGGAQVDIYEKLPVPFGLVRFGVAPDHPEVKNVINTFTQTARSERCAYYGNVTVGRDVMVAELQQAYHAVVLSYGAEDNRVLGIPGENLSGVYSARAFVGWYNGLPENRDLKPDLSCETAVILGHGNVALDIARILLSPLHLLRKTDITDCSLAALACSKVKRVWLVGRRGPLQVAFTIKELREMINLPGTRPVLNPADFTGLENAVKDAPRPRKRLTELMIKTALEKPAEAQGVQAAAPQEWGLKFQRSPEEVLPTADGTRARGIRVALTHLEVRGSVGTGTALAGLAMEQDAMQPLGISPKTALTRTGSQEGPQPHAGLSLAAPCACAGLYCSGWVKRGPTGVIITTMNDSFDTAQSVLEDLQVGTLDVATSREGFGAVKSILCSRGVRPVSFSDWEKIDAAEVARGKAAGKPREKIVDPQEMLRVIGH</sequence>
<dbReference type="PRINTS" id="PR00419">
    <property type="entry name" value="ADXRDTASE"/>
</dbReference>
<dbReference type="Proteomes" id="UP000053760">
    <property type="component" value="Unassembled WGS sequence"/>
</dbReference>
<evidence type="ECO:0000256" key="17">
    <source>
        <dbReference type="PIRSR" id="PIRSR000362-1"/>
    </source>
</evidence>
<comment type="similarity">
    <text evidence="4">Belongs to the ferredoxin--NADP reductase type 1 family.</text>
</comment>
<dbReference type="InterPro" id="IPR023753">
    <property type="entry name" value="FAD/NAD-binding_dom"/>
</dbReference>
<evidence type="ECO:0000256" key="2">
    <source>
        <dbReference type="ARBA" id="ARBA00004173"/>
    </source>
</evidence>
<dbReference type="UniPathway" id="UPA00296"/>
<evidence type="ECO:0000256" key="4">
    <source>
        <dbReference type="ARBA" id="ARBA00008312"/>
    </source>
</evidence>
<comment type="pathway">
    <text evidence="3">Steroid metabolism; cholesterol metabolism.</text>
</comment>
<comment type="catalytic activity">
    <reaction evidence="16">
        <text>2 reduced [adrenodoxin] + NADP(+) + H(+) = 2 oxidized [adrenodoxin] + NADPH</text>
        <dbReference type="Rhea" id="RHEA:42312"/>
        <dbReference type="Rhea" id="RHEA-COMP:9998"/>
        <dbReference type="Rhea" id="RHEA-COMP:9999"/>
        <dbReference type="ChEBI" id="CHEBI:15378"/>
        <dbReference type="ChEBI" id="CHEBI:33737"/>
        <dbReference type="ChEBI" id="CHEBI:33738"/>
        <dbReference type="ChEBI" id="CHEBI:57783"/>
        <dbReference type="ChEBI" id="CHEBI:58349"/>
        <dbReference type="EC" id="1.18.1.6"/>
    </reaction>
</comment>
<dbReference type="SUPFAM" id="SSF51971">
    <property type="entry name" value="Nucleotide-binding domain"/>
    <property type="match status" value="2"/>
</dbReference>
<keyword evidence="8" id="KW-0285">Flavoprotein</keyword>
<gene>
    <name evidence="20" type="ORF">N303_15694</name>
</gene>
<proteinExistence type="inferred from homology"/>
<evidence type="ECO:0000313" key="20">
    <source>
        <dbReference type="EMBL" id="KFO78462.1"/>
    </source>
</evidence>
<dbReference type="Gene3D" id="3.40.50.720">
    <property type="entry name" value="NAD(P)-binding Rossmann-like Domain"/>
    <property type="match status" value="1"/>
</dbReference>
<dbReference type="InterPro" id="IPR036188">
    <property type="entry name" value="FAD/NAD-bd_sf"/>
</dbReference>
<evidence type="ECO:0000256" key="8">
    <source>
        <dbReference type="ARBA" id="ARBA00022630"/>
    </source>
</evidence>
<dbReference type="PANTHER" id="PTHR48467:SF1">
    <property type="entry name" value="GLUTAMATE SYNTHASE 1 [NADH], CHLOROPLASTIC-LIKE"/>
    <property type="match status" value="1"/>
</dbReference>
<feature type="non-terminal residue" evidence="20">
    <location>
        <position position="1"/>
    </location>
</feature>
<dbReference type="EC" id="1.18.1.6" evidence="5"/>
<evidence type="ECO:0000313" key="21">
    <source>
        <dbReference type="Proteomes" id="UP000053760"/>
    </source>
</evidence>
<evidence type="ECO:0000256" key="15">
    <source>
        <dbReference type="ARBA" id="ARBA00030202"/>
    </source>
</evidence>
<protein>
    <recommendedName>
        <fullName evidence="6">NADPH:adrenodoxin oxidoreductase, mitochondrial</fullName>
        <ecNumber evidence="5">1.18.1.6</ecNumber>
    </recommendedName>
    <alternativeName>
        <fullName evidence="15">Ferredoxin--NADP(+) reductase</fullName>
    </alternativeName>
</protein>
<keyword evidence="10 18" id="KW-0521">NADP</keyword>
<keyword evidence="12" id="KW-0249">Electron transport</keyword>
<reference evidence="20 21" key="1">
    <citation type="submission" date="2014-04" db="EMBL/GenBank/DDBJ databases">
        <title>Genome evolution of avian class.</title>
        <authorList>
            <person name="Zhang G."/>
            <person name="Li C."/>
        </authorList>
    </citation>
    <scope>NUCLEOTIDE SEQUENCE [LARGE SCALE GENOMIC DNA]</scope>
    <source>
        <strain evidence="20">BGI_N303</strain>
    </source>
</reference>
<dbReference type="GO" id="GO:0005739">
    <property type="term" value="C:mitochondrion"/>
    <property type="evidence" value="ECO:0007669"/>
    <property type="project" value="UniProtKB-SubCell"/>
</dbReference>
<evidence type="ECO:0000256" key="12">
    <source>
        <dbReference type="ARBA" id="ARBA00022982"/>
    </source>
</evidence>
<feature type="binding site" evidence="18">
    <location>
        <begin position="191"/>
        <end position="192"/>
    </location>
    <ligand>
        <name>NADP(+)</name>
        <dbReference type="ChEBI" id="CHEBI:58349"/>
    </ligand>
</feature>
<dbReference type="InterPro" id="IPR021163">
    <property type="entry name" value="Ferredox_Rdtase_adrenod"/>
</dbReference>
<dbReference type="Gene3D" id="3.50.50.60">
    <property type="entry name" value="FAD/NAD(P)-binding domain"/>
    <property type="match status" value="1"/>
</dbReference>
<evidence type="ECO:0000256" key="5">
    <source>
        <dbReference type="ARBA" id="ARBA00013219"/>
    </source>
</evidence>
<feature type="binding site" evidence="18">
    <location>
        <position position="203"/>
    </location>
    <ligand>
        <name>NADP(+)</name>
        <dbReference type="ChEBI" id="CHEBI:58349"/>
    </ligand>
</feature>
<evidence type="ECO:0000256" key="18">
    <source>
        <dbReference type="PIRSR" id="PIRSR000362-2"/>
    </source>
</evidence>
<evidence type="ECO:0000256" key="11">
    <source>
        <dbReference type="ARBA" id="ARBA00022946"/>
    </source>
</evidence>